<keyword evidence="1" id="KW-1133">Transmembrane helix</keyword>
<feature type="transmembrane region" description="Helical" evidence="1">
    <location>
        <begin position="843"/>
        <end position="876"/>
    </location>
</feature>
<evidence type="ECO:0000313" key="3">
    <source>
        <dbReference type="Proteomes" id="UP000277582"/>
    </source>
</evidence>
<organism evidence="2 3">
    <name type="scientific">Candidatus Methanodesulfokora washburnensis</name>
    <dbReference type="NCBI Taxonomy" id="2478471"/>
    <lineage>
        <taxon>Archaea</taxon>
        <taxon>Thermoproteota</taxon>
        <taxon>Candidatus Korarchaeia</taxon>
        <taxon>Candidatus Korarchaeia incertae sedis</taxon>
        <taxon>Candidatus Methanodesulfokora</taxon>
    </lineage>
</organism>
<dbReference type="EMBL" id="RCOS01000021">
    <property type="protein sequence ID" value="RSN78326.1"/>
    <property type="molecule type" value="Genomic_DNA"/>
</dbReference>
<comment type="caution">
    <text evidence="2">The sequence shown here is derived from an EMBL/GenBank/DDBJ whole genome shotgun (WGS) entry which is preliminary data.</text>
</comment>
<dbReference type="AlphaFoldDB" id="A0A3R9QJX1"/>
<accession>A0A3R9QJX1</accession>
<keyword evidence="1" id="KW-0812">Transmembrane</keyword>
<sequence>MRYVKYILPAVILFTLFLAVQVKALPSGTTVVLEKPNNTAPTYLTIRDMAVDSSGYIYGALRINYDWPSNEYGFVKLNPDGTVAWSYALGQIADSTTEVLAVTTNGTHVWFGGQYYDSAKGYRMNFIICFKSDGTVVWANKYGGFVGNYLNDLLYDNGVLIAVGSLTSSYNPFIVKLNPNTGAVISGTYIASHSFLDIYRGRVFKLGNYYILHGTRSSTPRTILILPFDSSLNLYKPSTVGKSGVDVADGDDLGPTINSAGGNAGGANFIVGTNGNGYGVIVSLNSSGYPQTVYEVGYAPYTVIKDVFCDASYCYFSGEANTNPIKAFVFRTALTPDKIHWAYTVPFGYGVTNIEPYVHSEEGQFSGVHGIGFTPFSPSGGFSGAYTNETANMALISGTGYTFTAISPTVGAISPTVTAFTPTLKKVIWSYGYYGDPPSIAVSDQTAIYNYNGVQVSAVVNKATHYYFYYQANDSITSFSAVNTTAKTIYKTYKLPAGTYTITVYAKNTSYSVGGQTAQASRQFKLTINKATPSLSLSLPSSVRWMDGFTITASENNMGDNDVAYKVYLGNTYLGGVGSYFQKVASGIYTVKFIAIGGQNYTGNEISKQITVLKAWEKTDSIDANKSYYYDLNALAVPVEAYQSDTPANNTIVAGSPLYILSSAVVKNTNGNTGLQDTFTNIYVNISIPSGFKNLSSARKLVSSLAYNQQTTTSLYSKAVTVYEKSHSCSTGSCTYTLTVNESKYTPQLPIKYVLPDPPNWASRTSYTITVDGKSTGFTFYPDNLTLVISTSFSQSSLEPGDHVISLTYTLPTGGAPSPTPSQNVSTGGAPPSPQNVSIGGGFFAGGAISFFGILIPLHSLLLLLLLLAVLIFMLAVVKKKKRRVPYIR</sequence>
<protein>
    <submittedName>
        <fullName evidence="2">Uncharacterized protein</fullName>
    </submittedName>
</protein>
<reference evidence="2 3" key="1">
    <citation type="submission" date="2018-10" db="EMBL/GenBank/DDBJ databases">
        <title>Co-occurring genomic capacity for anaerobic methane metabolism and dissimilatory sulfite reduction discovered in the Korarchaeota.</title>
        <authorList>
            <person name="Mckay L.J."/>
            <person name="Dlakic M."/>
            <person name="Fields M.W."/>
            <person name="Delmont T.O."/>
            <person name="Eren A.M."/>
            <person name="Jay Z.J."/>
            <person name="Klingelsmith K.B."/>
            <person name="Rusch D.B."/>
            <person name="Inskeep W.P."/>
        </authorList>
    </citation>
    <scope>NUCLEOTIDE SEQUENCE [LARGE SCALE GENOMIC DNA]</scope>
    <source>
        <strain evidence="2 3">MDKW</strain>
    </source>
</reference>
<evidence type="ECO:0000256" key="1">
    <source>
        <dbReference type="SAM" id="Phobius"/>
    </source>
</evidence>
<dbReference type="Proteomes" id="UP000277582">
    <property type="component" value="Unassembled WGS sequence"/>
</dbReference>
<name>A0A3R9QJX1_9CREN</name>
<keyword evidence="3" id="KW-1185">Reference proteome</keyword>
<dbReference type="Gene3D" id="2.80.10.50">
    <property type="match status" value="1"/>
</dbReference>
<proteinExistence type="predicted"/>
<dbReference type="RefSeq" id="WP_125670221.1">
    <property type="nucleotide sequence ID" value="NZ_RCOS01000021.1"/>
</dbReference>
<gene>
    <name evidence="2" type="ORF">D6D85_01185</name>
</gene>
<dbReference type="SUPFAM" id="SSF63825">
    <property type="entry name" value="YWTD domain"/>
    <property type="match status" value="1"/>
</dbReference>
<keyword evidence="1" id="KW-0472">Membrane</keyword>
<evidence type="ECO:0000313" key="2">
    <source>
        <dbReference type="EMBL" id="RSN78326.1"/>
    </source>
</evidence>